<dbReference type="OrthoDB" id="10395692at2759"/>
<keyword evidence="2" id="KW-0175">Coiled coil</keyword>
<evidence type="ECO:0000256" key="3">
    <source>
        <dbReference type="SAM" id="MobiDB-lite"/>
    </source>
</evidence>
<feature type="region of interest" description="Disordered" evidence="3">
    <location>
        <begin position="83"/>
        <end position="133"/>
    </location>
</feature>
<comment type="caution">
    <text evidence="4">The sequence shown here is derived from an EMBL/GenBank/DDBJ whole genome shotgun (WGS) entry which is preliminary data.</text>
</comment>
<evidence type="ECO:0000256" key="1">
    <source>
        <dbReference type="PROSITE-ProRule" id="PRU00182"/>
    </source>
</evidence>
<sequence length="349" mass="38528">MPGPGIATALTASDLTGPLADPEYGLRFLNLLADRRMVSRGTTTKRSTPQLFFVFVLLCLVHTTVAFLPQSLRTPTSWRIRSGASVQPLRVKRQGRRGGGGSGTGRGNSNTGGKFGSRRRNTNDGAEASKDPEKRLINLNRKLTSILELERISYEDLNEDQRRKVDRKEEVLEEISRLTKRVRKEDFIEEAAEQRAGATSAEDLNDDVVGGRIPRTILKLLVYCRLSDKATCEILLELGKVKVNGVVCDDPVALVDLVKDKIEFDGEPVTLPETRLKHKLRSIAAQGEGDDLDDGAPKDYCARIDGGLLIDLTRNIQKSRGDYVDKSPYIMRDAQRHGGMGGSGSRRGR</sequence>
<feature type="coiled-coil region" evidence="2">
    <location>
        <begin position="154"/>
        <end position="185"/>
    </location>
</feature>
<organism evidence="4 5">
    <name type="scientific">Nannochloropsis gaditana</name>
    <dbReference type="NCBI Taxonomy" id="72520"/>
    <lineage>
        <taxon>Eukaryota</taxon>
        <taxon>Sar</taxon>
        <taxon>Stramenopiles</taxon>
        <taxon>Ochrophyta</taxon>
        <taxon>Eustigmatophyceae</taxon>
        <taxon>Eustigmatales</taxon>
        <taxon>Monodopsidaceae</taxon>
        <taxon>Nannochloropsis</taxon>
    </lineage>
</organism>
<accession>W7TNF5</accession>
<feature type="compositionally biased region" description="Gly residues" evidence="3">
    <location>
        <begin position="97"/>
        <end position="106"/>
    </location>
</feature>
<dbReference type="EMBL" id="AZIL01000430">
    <property type="protein sequence ID" value="EWM27562.1"/>
    <property type="molecule type" value="Genomic_DNA"/>
</dbReference>
<dbReference type="Proteomes" id="UP000019335">
    <property type="component" value="Chromosome 6"/>
</dbReference>
<reference evidence="4 5" key="1">
    <citation type="journal article" date="2014" name="Mol. Plant">
        <title>Chromosome Scale Genome Assembly and Transcriptome Profiling of Nannochloropsis gaditana in Nitrogen Depletion.</title>
        <authorList>
            <person name="Corteggiani Carpinelli E."/>
            <person name="Telatin A."/>
            <person name="Vitulo N."/>
            <person name="Forcato C."/>
            <person name="D'Angelo M."/>
            <person name="Schiavon R."/>
            <person name="Vezzi A."/>
            <person name="Giacometti G.M."/>
            <person name="Morosinotto T."/>
            <person name="Valle G."/>
        </authorList>
    </citation>
    <scope>NUCLEOTIDE SEQUENCE [LARGE SCALE GENOMIC DNA]</scope>
    <source>
        <strain evidence="4 5">B-31</strain>
    </source>
</reference>
<evidence type="ECO:0000313" key="4">
    <source>
        <dbReference type="EMBL" id="EWM27562.1"/>
    </source>
</evidence>
<dbReference type="AlphaFoldDB" id="W7TNF5"/>
<dbReference type="GO" id="GO:0003723">
    <property type="term" value="F:RNA binding"/>
    <property type="evidence" value="ECO:0007669"/>
    <property type="project" value="UniProtKB-KW"/>
</dbReference>
<evidence type="ECO:0000313" key="5">
    <source>
        <dbReference type="Proteomes" id="UP000019335"/>
    </source>
</evidence>
<keyword evidence="5" id="KW-1185">Reference proteome</keyword>
<protein>
    <submittedName>
        <fullName evidence="4">RNA-binding protein</fullName>
    </submittedName>
</protein>
<dbReference type="InterPro" id="IPR036986">
    <property type="entry name" value="S4_RNA-bd_sf"/>
</dbReference>
<dbReference type="PROSITE" id="PS50889">
    <property type="entry name" value="S4"/>
    <property type="match status" value="1"/>
</dbReference>
<evidence type="ECO:0000256" key="2">
    <source>
        <dbReference type="SAM" id="Coils"/>
    </source>
</evidence>
<gene>
    <name evidence="4" type="ORF">Naga_100015g74</name>
</gene>
<name>W7TNF5_9STRA</name>
<dbReference type="Gene3D" id="3.10.290.10">
    <property type="entry name" value="RNA-binding S4 domain"/>
    <property type="match status" value="1"/>
</dbReference>
<proteinExistence type="predicted"/>
<keyword evidence="1" id="KW-0694">RNA-binding</keyword>